<dbReference type="Proteomes" id="UP000680805">
    <property type="component" value="Chromosome"/>
</dbReference>
<feature type="domain" description="Leucine-binding protein" evidence="5">
    <location>
        <begin position="28"/>
        <end position="369"/>
    </location>
</feature>
<organism evidence="6 7">
    <name type="scientific">Bradyrhizobium sediminis</name>
    <dbReference type="NCBI Taxonomy" id="2840469"/>
    <lineage>
        <taxon>Bacteria</taxon>
        <taxon>Pseudomonadati</taxon>
        <taxon>Pseudomonadota</taxon>
        <taxon>Alphaproteobacteria</taxon>
        <taxon>Hyphomicrobiales</taxon>
        <taxon>Nitrobacteraceae</taxon>
        <taxon>Bradyrhizobium</taxon>
    </lineage>
</organism>
<dbReference type="SUPFAM" id="SSF53822">
    <property type="entry name" value="Periplasmic binding protein-like I"/>
    <property type="match status" value="1"/>
</dbReference>
<dbReference type="InterPro" id="IPR028082">
    <property type="entry name" value="Peripla_BP_I"/>
</dbReference>
<dbReference type="PANTHER" id="PTHR30483:SF6">
    <property type="entry name" value="PERIPLASMIC BINDING PROTEIN OF ABC TRANSPORTER FOR NATURAL AMINO ACIDS"/>
    <property type="match status" value="1"/>
</dbReference>
<evidence type="ECO:0000313" key="7">
    <source>
        <dbReference type="Proteomes" id="UP000680805"/>
    </source>
</evidence>
<dbReference type="AlphaFoldDB" id="A0A975RUW0"/>
<dbReference type="KEGG" id="bsei:KMZ68_11705"/>
<dbReference type="InterPro" id="IPR028081">
    <property type="entry name" value="Leu-bd"/>
</dbReference>
<dbReference type="Gene3D" id="3.40.50.2300">
    <property type="match status" value="2"/>
</dbReference>
<keyword evidence="3" id="KW-0813">Transport</keyword>
<reference evidence="6" key="1">
    <citation type="submission" date="2021-06" db="EMBL/GenBank/DDBJ databases">
        <title>Bradyrhizobium sp. S2-11-2 Genome sequencing.</title>
        <authorList>
            <person name="Jin L."/>
        </authorList>
    </citation>
    <scope>NUCLEOTIDE SEQUENCE</scope>
    <source>
        <strain evidence="6">S2-11-2</strain>
    </source>
</reference>
<dbReference type="EMBL" id="CP076135">
    <property type="protein sequence ID" value="QWG20443.1"/>
    <property type="molecule type" value="Genomic_DNA"/>
</dbReference>
<dbReference type="PANTHER" id="PTHR30483">
    <property type="entry name" value="LEUCINE-SPECIFIC-BINDING PROTEIN"/>
    <property type="match status" value="1"/>
</dbReference>
<dbReference type="CDD" id="cd06327">
    <property type="entry name" value="PBP1_SBP-like"/>
    <property type="match status" value="1"/>
</dbReference>
<feature type="signal peptide" evidence="4">
    <location>
        <begin position="1"/>
        <end position="24"/>
    </location>
</feature>
<keyword evidence="2 4" id="KW-0732">Signal</keyword>
<comment type="similarity">
    <text evidence="1">Belongs to the leucine-binding protein family.</text>
</comment>
<gene>
    <name evidence="6" type="ORF">KMZ68_11705</name>
</gene>
<evidence type="ECO:0000256" key="3">
    <source>
        <dbReference type="ARBA" id="ARBA00022970"/>
    </source>
</evidence>
<protein>
    <submittedName>
        <fullName evidence="6">ABC transporter substrate-binding protein</fullName>
    </submittedName>
</protein>
<dbReference type="Pfam" id="PF13458">
    <property type="entry name" value="Peripla_BP_6"/>
    <property type="match status" value="1"/>
</dbReference>
<keyword evidence="3" id="KW-0029">Amino-acid transport</keyword>
<accession>A0A975RUW0</accession>
<feature type="chain" id="PRO_5036871441" evidence="4">
    <location>
        <begin position="25"/>
        <end position="406"/>
    </location>
</feature>
<sequence>MKHRISAVLLGTALALGASGAALAQDKTIKIGVLTDNSGLYSDIGGAGSTLAAQMAVEDSGLAAKGWKIDIVSADHQNKPDIGTNTARQWIDVDKVDIFMDVLNSGVALAVSNLVKEKNVIMINTGAASSDLTNTKCSPNTIHWVYDTYMLANSTGQALVKAGGDTWYFLTADYAFGHALERDTAAVVVKSGGKVLGTVRHPLNSSDFSSFLLQAQASKAKIIGMANAGGDTTNTIKQASEFGIVAGGQKLAGLLLFINDVHSLGLKVAQGLNFTETFYWDLNDGTRAFSKRFSERMKNKAMPSMIQAGVYSGLIHYFKALEAMGGNPHDGIKVVEKMKSMPTDDPLFGKGTIRADGRKIHPAYLFEVKKPAESKGPWDYYKLIGTTPGEQAFRPLSESECLLVKK</sequence>
<evidence type="ECO:0000256" key="1">
    <source>
        <dbReference type="ARBA" id="ARBA00010062"/>
    </source>
</evidence>
<name>A0A975RUW0_9BRAD</name>
<dbReference type="InterPro" id="IPR051010">
    <property type="entry name" value="BCAA_transport"/>
</dbReference>
<dbReference type="RefSeq" id="WP_215615915.1">
    <property type="nucleotide sequence ID" value="NZ_CP076135.1"/>
</dbReference>
<evidence type="ECO:0000256" key="4">
    <source>
        <dbReference type="SAM" id="SignalP"/>
    </source>
</evidence>
<dbReference type="GO" id="GO:0006865">
    <property type="term" value="P:amino acid transport"/>
    <property type="evidence" value="ECO:0007669"/>
    <property type="project" value="UniProtKB-KW"/>
</dbReference>
<proteinExistence type="inferred from homology"/>
<evidence type="ECO:0000313" key="6">
    <source>
        <dbReference type="EMBL" id="QWG20443.1"/>
    </source>
</evidence>
<evidence type="ECO:0000259" key="5">
    <source>
        <dbReference type="Pfam" id="PF13458"/>
    </source>
</evidence>
<evidence type="ECO:0000256" key="2">
    <source>
        <dbReference type="ARBA" id="ARBA00022729"/>
    </source>
</evidence>